<gene>
    <name evidence="1" type="ORF">LOK49_LG13G00794</name>
</gene>
<organism evidence="1 2">
    <name type="scientific">Camellia lanceoleosa</name>
    <dbReference type="NCBI Taxonomy" id="1840588"/>
    <lineage>
        <taxon>Eukaryota</taxon>
        <taxon>Viridiplantae</taxon>
        <taxon>Streptophyta</taxon>
        <taxon>Embryophyta</taxon>
        <taxon>Tracheophyta</taxon>
        <taxon>Spermatophyta</taxon>
        <taxon>Magnoliopsida</taxon>
        <taxon>eudicotyledons</taxon>
        <taxon>Gunneridae</taxon>
        <taxon>Pentapetalae</taxon>
        <taxon>asterids</taxon>
        <taxon>Ericales</taxon>
        <taxon>Theaceae</taxon>
        <taxon>Camellia</taxon>
    </lineage>
</organism>
<comment type="caution">
    <text evidence="1">The sequence shown here is derived from an EMBL/GenBank/DDBJ whole genome shotgun (WGS) entry which is preliminary data.</text>
</comment>
<sequence length="362" mass="42017">MNNQPYPIRSSGHYVLFFWPMHPGNCMEKLLEVLIAIGDEVACLSVSQLILRHWPSHSRALHVKNTILESEPIPFSPRDSSYEDDLVQRKNTSRGDYQTKEQCADVFQYILPYAKRTGLVKLRRVLRTIRKHIPQPPDNVLAGNAIDKFLDDPNLCEDKLSEVAGSDGFLDSIMKIIFPDGRSLKQLKASSLGSSDPYLEVYCNLYYLLAQYEEMSATDKWAGFVLTKEGEEFVEQNANLFKYDLQVRYIDYWHWNVVPFYDQRSVLPLKDSAWMMFFHNAMRDFKKAFVHKEDWSHAFYLGKLSEKLGYSHETSFSYYDKAIDLNPSAVDAVYRMHASCLKLLCTCGKQNREALKWLMKDI</sequence>
<proteinExistence type="predicted"/>
<name>A0ACC0FI44_9ERIC</name>
<protein>
    <submittedName>
        <fullName evidence="1">Calcineurin-binding protein 1</fullName>
    </submittedName>
</protein>
<accession>A0ACC0FI44</accession>
<evidence type="ECO:0000313" key="1">
    <source>
        <dbReference type="EMBL" id="KAI7988468.1"/>
    </source>
</evidence>
<dbReference type="Proteomes" id="UP001060215">
    <property type="component" value="Chromosome 14"/>
</dbReference>
<dbReference type="EMBL" id="CM045771">
    <property type="protein sequence ID" value="KAI7988468.1"/>
    <property type="molecule type" value="Genomic_DNA"/>
</dbReference>
<reference evidence="1 2" key="1">
    <citation type="journal article" date="2022" name="Plant J.">
        <title>Chromosome-level genome of Camellia lanceoleosa provides a valuable resource for understanding genome evolution and self-incompatibility.</title>
        <authorList>
            <person name="Gong W."/>
            <person name="Xiao S."/>
            <person name="Wang L."/>
            <person name="Liao Z."/>
            <person name="Chang Y."/>
            <person name="Mo W."/>
            <person name="Hu G."/>
            <person name="Li W."/>
            <person name="Zhao G."/>
            <person name="Zhu H."/>
            <person name="Hu X."/>
            <person name="Ji K."/>
            <person name="Xiang X."/>
            <person name="Song Q."/>
            <person name="Yuan D."/>
            <person name="Jin S."/>
            <person name="Zhang L."/>
        </authorList>
    </citation>
    <scope>NUCLEOTIDE SEQUENCE [LARGE SCALE GENOMIC DNA]</scope>
    <source>
        <strain evidence="1">SQ_2022a</strain>
    </source>
</reference>
<evidence type="ECO:0000313" key="2">
    <source>
        <dbReference type="Proteomes" id="UP001060215"/>
    </source>
</evidence>
<keyword evidence="2" id="KW-1185">Reference proteome</keyword>